<dbReference type="RefSeq" id="WP_105295627.1">
    <property type="nucleotide sequence ID" value="NZ_PUEV01000100.1"/>
</dbReference>
<sequence length="480" mass="50464">MQRVLGAYLAAGLAITGAGVLVVPPVQPAAAHAQVLLAGAESSLGDGTALIMGASFIATPSQGWLNAFDRLYLQPHGFTGDLLPVTTPESLYPFTGPFSMTFDNSAAQGLQIIEEAIQRQIAAGGVSADNPVVVSGYSQSASIDSLLMARLEQDGIDPANVHFVLLGNPNNPNGGLLERFAVPLGDNPDAVHLGLTFSGAAPSDVSPTDVYTYEYDGFADFPKYPINLLSDLNAYLGIIFNHVAYLGLTPEQISNAVALPTLDPNSLTNYYMIESASLPLLAPLRLLPVFGNPLADLLQPALSVLVNLGYGSIDNGWSPGYADVATPMGFLPDQSVLDQVPEALWNGVLQGFTDAYRDLSDPANYQLISPQTMSDVLGPLLNSATAAFNLDGSWEDITSYLSTFLSGAANWYAEGLQELSLTHTGLPPIDMGSTLFFTLPQVAWNLFETQLAAGDPLAAIGEPLAALIGLAPLMLVGAVI</sequence>
<dbReference type="InterPro" id="IPR029058">
    <property type="entry name" value="AB_hydrolase_fold"/>
</dbReference>
<comment type="caution">
    <text evidence="2">The sequence shown here is derived from an EMBL/GenBank/DDBJ whole genome shotgun (WGS) entry which is preliminary data.</text>
</comment>
<feature type="domain" description="PE-PPE" evidence="1">
    <location>
        <begin position="85"/>
        <end position="310"/>
    </location>
</feature>
<protein>
    <submittedName>
        <fullName evidence="2">PE family protein</fullName>
    </submittedName>
</protein>
<evidence type="ECO:0000313" key="3">
    <source>
        <dbReference type="Proteomes" id="UP000237911"/>
    </source>
</evidence>
<evidence type="ECO:0000259" key="1">
    <source>
        <dbReference type="Pfam" id="PF08237"/>
    </source>
</evidence>
<dbReference type="Gene3D" id="3.40.50.1820">
    <property type="entry name" value="alpha/beta hydrolase"/>
    <property type="match status" value="1"/>
</dbReference>
<name>A0A9X7IKC8_9MYCO</name>
<dbReference type="SUPFAM" id="SSF53474">
    <property type="entry name" value="alpha/beta-Hydrolases"/>
    <property type="match status" value="1"/>
</dbReference>
<dbReference type="Pfam" id="PF08237">
    <property type="entry name" value="PE-PPE"/>
    <property type="match status" value="1"/>
</dbReference>
<accession>A0A9X7IKC8</accession>
<gene>
    <name evidence="2" type="ORF">C5U48_19040</name>
</gene>
<reference evidence="2 3" key="1">
    <citation type="submission" date="2018-02" db="EMBL/GenBank/DDBJ databases">
        <title>Draft genome sequence of Mycobacterium virginiense isolated from mud of a swine farm in Japan.</title>
        <authorList>
            <person name="Ohya K."/>
        </authorList>
    </citation>
    <scope>NUCLEOTIDE SEQUENCE [LARGE SCALE GENOMIC DNA]</scope>
    <source>
        <strain evidence="2 3">GF75</strain>
    </source>
</reference>
<dbReference type="AlphaFoldDB" id="A0A9X7IKC8"/>
<keyword evidence="3" id="KW-1185">Reference proteome</keyword>
<organism evidence="2 3">
    <name type="scientific">Mycolicibacter virginiensis</name>
    <dbReference type="NCBI Taxonomy" id="1795032"/>
    <lineage>
        <taxon>Bacteria</taxon>
        <taxon>Bacillati</taxon>
        <taxon>Actinomycetota</taxon>
        <taxon>Actinomycetes</taxon>
        <taxon>Mycobacteriales</taxon>
        <taxon>Mycobacteriaceae</taxon>
        <taxon>Mycolicibacter</taxon>
    </lineage>
</organism>
<evidence type="ECO:0000313" key="2">
    <source>
        <dbReference type="EMBL" id="PQM50683.1"/>
    </source>
</evidence>
<dbReference type="InterPro" id="IPR013228">
    <property type="entry name" value="PE-PPE_C"/>
</dbReference>
<proteinExistence type="predicted"/>
<dbReference type="Proteomes" id="UP000237911">
    <property type="component" value="Unassembled WGS sequence"/>
</dbReference>
<dbReference type="EMBL" id="PUEV01000100">
    <property type="protein sequence ID" value="PQM50683.1"/>
    <property type="molecule type" value="Genomic_DNA"/>
</dbReference>